<feature type="compositionally biased region" description="Polar residues" evidence="1">
    <location>
        <begin position="594"/>
        <end position="612"/>
    </location>
</feature>
<evidence type="ECO:0000313" key="2">
    <source>
        <dbReference type="EMBL" id="KRG18199.1"/>
    </source>
</evidence>
<dbReference type="GO" id="GO:1990817">
    <property type="term" value="F:poly(A) RNA polymerase activity"/>
    <property type="evidence" value="ECO:0007669"/>
    <property type="project" value="UniProtKB-EC"/>
</dbReference>
<dbReference type="Gene3D" id="1.10.3090.10">
    <property type="entry name" value="cca-adding enzyme, domain 2"/>
    <property type="match status" value="1"/>
</dbReference>
<dbReference type="AlphaFoldDB" id="A0A0Q9YNN3"/>
<dbReference type="EC" id="2.7.7.19" evidence="2"/>
<name>A0A0Q9YNN3_9GAMM</name>
<dbReference type="OrthoDB" id="9805698at2"/>
<accession>A0A0Q9YNN3</accession>
<sequence>MSLQGTSDFISQLLQGNEEQRSQLLGQTNQLSAFVKLLQELTTGQYSLSHEEAQIELEQFPGIHELLSHPQNLKQVALGFSQLNMYFYQANDSKISKEEIHYNIDLLRICNVILCFLNSKVKIDDDIAAILKLGLIENYVRLGKTCFQFSSIELDPEYFEAHLAFNDAKLYYDQALSIYQECNPVFTDFYSKSSTDPLMSKAQVHFRKYALRFIQSKMQANEGSCLIANRKREFEEFQVHFKELHQTINFAIAKMSFYTTPEKSAKELTTQFMTPFLHLSQISAAGQKRPDNSVEIFVKSLYQTIVQYNATFGIADCKPIEPKALSVDFLIERAQRFISQTENIAPQHFTILFSDDIQHAITAYHQEDSQLQLGMVTMMRYWFRYILDCRGVSQTAYDTLALESLYQIRMSLFNVLEKKYAASYIETATMNLENYQNACTIAKSSTEDIVKWIEGPQKPKKKKVAKKMAATTTPNHHQRQDNSQATTSSQATVTIDKASESDNCSQTKPVLPVKKTKEITKVVTNDSKVQISTPELKKTKAVTQPSKSENKSHNGPIKPTKKERTATTVKSASKPQPKPLPPKTTDKPVVKSKGQSNSLPTTQKAQPLNTKENKVLTATVSSSSPVKSQTAELPKKVTILINTAREKPPTSYAAAVTSSESSTKVSPSPSTTGFSSSPKTVTVSAEIPKKVTVLKNPAREKISSNSAYVASSSKPVTVPVTLDTSNDIKALTCAIDSLTIHKELEPLIDSRIGYYLKSIPPKVGHAMSLIKAKNKNVFIYGGYIRDTLNGKRWHDVDLVSDCDEQTLLTLFPWATKNPLITDYPVYTIGHKTTITLVKQCDLKIFSKSRFLATDALFADITGQIWDPMNVFHLLHAPILMAMPGINIIESFKEDPSRLLKTIRTSTHLQRNWERKIYDAITTTSSQLKKLPFSKFLFQFSELFLRDSAVLHLYICYHTGIIPEIALPLGSDWQKYFSDQSFSFNFMKLCLAQIDHYPLKKISHQNRLYLLAIFLLPALEKNRLLEYAGDWVYTNQAIDESVTTLLEQYFSLYEGEMDADAQRANFHQLKSILTQGLWPCFLANRMRTLESLQAFYYQPPPNAFYAPIQTPSSYAVHDGYATYAPYYAIQATPSLIPNTQPCYEPPVYGCTPK</sequence>
<evidence type="ECO:0000313" key="4">
    <source>
        <dbReference type="Proteomes" id="UP000051497"/>
    </source>
</evidence>
<dbReference type="RefSeq" id="WP_075067632.1">
    <property type="nucleotide sequence ID" value="NZ_LKAJ02000001.1"/>
</dbReference>
<feature type="compositionally biased region" description="Low complexity" evidence="1">
    <location>
        <begin position="483"/>
        <end position="492"/>
    </location>
</feature>
<reference evidence="2" key="1">
    <citation type="submission" date="2015-09" db="EMBL/GenBank/DDBJ databases">
        <title>Draft Genome Sequences of Two Novel Amoeba-resistant Intranuclear Bacteria, Candidatus Berkiella cookevillensis and Candidatus Berkiella aquae.</title>
        <authorList>
            <person name="Mehari Y.T."/>
            <person name="Arivett B.A."/>
            <person name="Farone A.L."/>
            <person name="Gunderson J.H."/>
            <person name="Farone M.B."/>
        </authorList>
    </citation>
    <scope>NUCLEOTIDE SEQUENCE [LARGE SCALE GENOMIC DNA]</scope>
    <source>
        <strain evidence="2">HT99</strain>
    </source>
</reference>
<feature type="region of interest" description="Disordered" evidence="1">
    <location>
        <begin position="655"/>
        <end position="679"/>
    </location>
</feature>
<feature type="region of interest" description="Disordered" evidence="1">
    <location>
        <begin position="531"/>
        <end position="612"/>
    </location>
</feature>
<keyword evidence="2" id="KW-0548">Nucleotidyltransferase</keyword>
<dbReference type="SUPFAM" id="SSF81891">
    <property type="entry name" value="Poly A polymerase C-terminal region-like"/>
    <property type="match status" value="1"/>
</dbReference>
<keyword evidence="4" id="KW-1185">Reference proteome</keyword>
<gene>
    <name evidence="2" type="primary">pcnB_2</name>
    <name evidence="3" type="ORF">HT99x_006240</name>
    <name evidence="2" type="ORF">HT99x_03043</name>
</gene>
<keyword evidence="2" id="KW-0808">Transferase</keyword>
<dbReference type="Proteomes" id="UP000051497">
    <property type="component" value="Unassembled WGS sequence"/>
</dbReference>
<dbReference type="InterPro" id="IPR043519">
    <property type="entry name" value="NT_sf"/>
</dbReference>
<dbReference type="Gene3D" id="3.30.460.10">
    <property type="entry name" value="Beta Polymerase, domain 2"/>
    <property type="match status" value="1"/>
</dbReference>
<comment type="caution">
    <text evidence="2">The sequence shown here is derived from an EMBL/GenBank/DDBJ whole genome shotgun (WGS) entry which is preliminary data.</text>
</comment>
<dbReference type="SUPFAM" id="SSF81301">
    <property type="entry name" value="Nucleotidyltransferase"/>
    <property type="match status" value="1"/>
</dbReference>
<dbReference type="EMBL" id="LKAJ01000021">
    <property type="protein sequence ID" value="KRG18199.1"/>
    <property type="molecule type" value="Genomic_DNA"/>
</dbReference>
<feature type="region of interest" description="Disordered" evidence="1">
    <location>
        <begin position="455"/>
        <end position="509"/>
    </location>
</feature>
<evidence type="ECO:0000256" key="1">
    <source>
        <dbReference type="SAM" id="MobiDB-lite"/>
    </source>
</evidence>
<organism evidence="2">
    <name type="scientific">Candidatus Berkiella aquae</name>
    <dbReference type="NCBI Taxonomy" id="295108"/>
    <lineage>
        <taxon>Bacteria</taxon>
        <taxon>Pseudomonadati</taxon>
        <taxon>Pseudomonadota</taxon>
        <taxon>Gammaproteobacteria</taxon>
        <taxon>Candidatus Berkiellales</taxon>
        <taxon>Candidatus Berkiellaceae</taxon>
        <taxon>Candidatus Berkiella</taxon>
    </lineage>
</organism>
<reference evidence="3" key="2">
    <citation type="journal article" date="2016" name="Genome Announc.">
        <title>Draft Genome Sequences of Two Novel Amoeba-Resistant Intranuclear Bacteria, 'Candidatus Berkiella cookevillensis' and 'Candidatus Berkiella aquae'.</title>
        <authorList>
            <person name="Mehari Y.T."/>
            <person name="Arivett B.A."/>
            <person name="Farone A.L."/>
            <person name="Gunderson J.H."/>
            <person name="Farone M.B."/>
        </authorList>
    </citation>
    <scope>NUCLEOTIDE SEQUENCE</scope>
    <source>
        <strain evidence="3">HT99</strain>
    </source>
</reference>
<dbReference type="EMBL" id="LKAJ02000001">
    <property type="protein sequence ID" value="MCS5711023.1"/>
    <property type="molecule type" value="Genomic_DNA"/>
</dbReference>
<reference evidence="3" key="3">
    <citation type="submission" date="2021-06" db="EMBL/GenBank/DDBJ databases">
        <title>Genomic Description and Analysis of Intracellular Bacteria, Candidatus Berkiella cookevillensis and Candidatus Berkiella aquae.</title>
        <authorList>
            <person name="Kidane D.T."/>
            <person name="Mehari Y.T."/>
            <person name="Rice F.C."/>
            <person name="Arivett B.A."/>
            <person name="Farone A.L."/>
            <person name="Berk S.G."/>
            <person name="Farone M.B."/>
        </authorList>
    </citation>
    <scope>NUCLEOTIDE SEQUENCE</scope>
    <source>
        <strain evidence="3">HT99</strain>
    </source>
</reference>
<dbReference type="STRING" id="295108.HT99x_03043"/>
<evidence type="ECO:0000313" key="3">
    <source>
        <dbReference type="EMBL" id="MCS5711023.1"/>
    </source>
</evidence>
<proteinExistence type="predicted"/>
<protein>
    <submittedName>
        <fullName evidence="2">Poly(A) polymerase I</fullName>
        <ecNumber evidence="2">2.7.7.19</ecNumber>
    </submittedName>
</protein>